<accession>A0ABN9HLR0</accession>
<keyword evidence="2" id="KW-1185">Reference proteome</keyword>
<gene>
    <name evidence="1" type="ORF">SPARVUS_LOCUS16185470</name>
</gene>
<reference evidence="1" key="1">
    <citation type="submission" date="2023-05" db="EMBL/GenBank/DDBJ databases">
        <authorList>
            <person name="Stuckert A."/>
        </authorList>
    </citation>
    <scope>NUCLEOTIDE SEQUENCE</scope>
</reference>
<name>A0ABN9HLR0_9NEOB</name>
<protein>
    <submittedName>
        <fullName evidence="1">Uncharacterized protein</fullName>
    </submittedName>
</protein>
<evidence type="ECO:0000313" key="1">
    <source>
        <dbReference type="EMBL" id="CAI9621788.1"/>
    </source>
</evidence>
<feature type="non-terminal residue" evidence="1">
    <location>
        <position position="98"/>
    </location>
</feature>
<sequence>MGYGGDQDTGMGYGGDQGASMAYGGDQGVGLAYGGDQDTGMVVIRTLVWGCFVCTGTGDGSPCIIYYGHCGAVFRDTWGIKLEHWGGTAECVCVLTGF</sequence>
<dbReference type="EMBL" id="CATNWA010021211">
    <property type="protein sequence ID" value="CAI9621788.1"/>
    <property type="molecule type" value="Genomic_DNA"/>
</dbReference>
<evidence type="ECO:0000313" key="2">
    <source>
        <dbReference type="Proteomes" id="UP001162483"/>
    </source>
</evidence>
<organism evidence="1 2">
    <name type="scientific">Staurois parvus</name>
    <dbReference type="NCBI Taxonomy" id="386267"/>
    <lineage>
        <taxon>Eukaryota</taxon>
        <taxon>Metazoa</taxon>
        <taxon>Chordata</taxon>
        <taxon>Craniata</taxon>
        <taxon>Vertebrata</taxon>
        <taxon>Euteleostomi</taxon>
        <taxon>Amphibia</taxon>
        <taxon>Batrachia</taxon>
        <taxon>Anura</taxon>
        <taxon>Neobatrachia</taxon>
        <taxon>Ranoidea</taxon>
        <taxon>Ranidae</taxon>
        <taxon>Staurois</taxon>
    </lineage>
</organism>
<dbReference type="Proteomes" id="UP001162483">
    <property type="component" value="Unassembled WGS sequence"/>
</dbReference>
<comment type="caution">
    <text evidence="1">The sequence shown here is derived from an EMBL/GenBank/DDBJ whole genome shotgun (WGS) entry which is preliminary data.</text>
</comment>
<proteinExistence type="predicted"/>